<sequence>MHCLATRLGSAAFRPEDSAGECFFSVATSKAAPAERRLLFPFLPFPRSGEEERNSLGLETCSYQQTTLLPLGFPSKPAEGSSPPSRTAEPGHV</sequence>
<keyword evidence="3" id="KW-1185">Reference proteome</keyword>
<name>A0AA35NVH2_9SAUR</name>
<reference evidence="2" key="1">
    <citation type="submission" date="2022-12" db="EMBL/GenBank/DDBJ databases">
        <authorList>
            <person name="Alioto T."/>
            <person name="Alioto T."/>
            <person name="Gomez Garrido J."/>
        </authorList>
    </citation>
    <scope>NUCLEOTIDE SEQUENCE</scope>
</reference>
<protein>
    <submittedName>
        <fullName evidence="2">Uncharacterized protein</fullName>
    </submittedName>
</protein>
<accession>A0AA35NVH2</accession>
<proteinExistence type="predicted"/>
<gene>
    <name evidence="2" type="ORF">PODLI_1B024398</name>
</gene>
<evidence type="ECO:0000313" key="2">
    <source>
        <dbReference type="EMBL" id="CAI5765701.1"/>
    </source>
</evidence>
<dbReference type="EMBL" id="OX395127">
    <property type="protein sequence ID" value="CAI5765701.1"/>
    <property type="molecule type" value="Genomic_DNA"/>
</dbReference>
<organism evidence="2 3">
    <name type="scientific">Podarcis lilfordi</name>
    <name type="common">Lilford's wall lizard</name>
    <dbReference type="NCBI Taxonomy" id="74358"/>
    <lineage>
        <taxon>Eukaryota</taxon>
        <taxon>Metazoa</taxon>
        <taxon>Chordata</taxon>
        <taxon>Craniata</taxon>
        <taxon>Vertebrata</taxon>
        <taxon>Euteleostomi</taxon>
        <taxon>Lepidosauria</taxon>
        <taxon>Squamata</taxon>
        <taxon>Bifurcata</taxon>
        <taxon>Unidentata</taxon>
        <taxon>Episquamata</taxon>
        <taxon>Laterata</taxon>
        <taxon>Lacertibaenia</taxon>
        <taxon>Lacertidae</taxon>
        <taxon>Podarcis</taxon>
    </lineage>
</organism>
<feature type="region of interest" description="Disordered" evidence="1">
    <location>
        <begin position="69"/>
        <end position="93"/>
    </location>
</feature>
<evidence type="ECO:0000256" key="1">
    <source>
        <dbReference type="SAM" id="MobiDB-lite"/>
    </source>
</evidence>
<dbReference type="AlphaFoldDB" id="A0AA35NVH2"/>
<evidence type="ECO:0000313" key="3">
    <source>
        <dbReference type="Proteomes" id="UP001178461"/>
    </source>
</evidence>
<dbReference type="Proteomes" id="UP001178461">
    <property type="component" value="Chromosome 2"/>
</dbReference>